<dbReference type="InterPro" id="IPR051218">
    <property type="entry name" value="Sec_MonoDiacylglyc_Lipase"/>
</dbReference>
<name>A0ABZ2NI62_9BACI</name>
<protein>
    <submittedName>
        <fullName evidence="2">Lipase family protein</fullName>
        <ecNumber evidence="2">3.1.1.-</ecNumber>
    </submittedName>
</protein>
<evidence type="ECO:0000313" key="3">
    <source>
        <dbReference type="Proteomes" id="UP001377337"/>
    </source>
</evidence>
<feature type="domain" description="Fungal lipase-type" evidence="1">
    <location>
        <begin position="69"/>
        <end position="199"/>
    </location>
</feature>
<dbReference type="CDD" id="cd00519">
    <property type="entry name" value="Lipase_3"/>
    <property type="match status" value="1"/>
</dbReference>
<dbReference type="InterPro" id="IPR002921">
    <property type="entry name" value="Fungal_lipase-type"/>
</dbReference>
<keyword evidence="2" id="KW-0378">Hydrolase</keyword>
<dbReference type="RefSeq" id="WP_338779937.1">
    <property type="nucleotide sequence ID" value="NZ_CP147407.1"/>
</dbReference>
<evidence type="ECO:0000313" key="2">
    <source>
        <dbReference type="EMBL" id="WXB97479.1"/>
    </source>
</evidence>
<dbReference type="PANTHER" id="PTHR45856:SF24">
    <property type="entry name" value="FUNGAL LIPASE-LIKE DOMAIN-CONTAINING PROTEIN"/>
    <property type="match status" value="1"/>
</dbReference>
<dbReference type="GO" id="GO:0016787">
    <property type="term" value="F:hydrolase activity"/>
    <property type="evidence" value="ECO:0007669"/>
    <property type="project" value="UniProtKB-KW"/>
</dbReference>
<sequence>MTMWRKKPFYNKDLAEFLLHMCVYSYRQFLNNGPVEVVPGFTLVKAFKASANSIPEWFGFILESEDAVVIAFRGTQSDADWIADATIRQAPYLYIQNAGLVHQGFQSIYSTCRDEIFQAYHSLAKEKNLFITGHSLGGALAVLHAADAAANSGFRSIVMYNYGAPRVGDGQFASLYDKLVPNSIRFVNTADLVPKLPPIFVYNPITKLKYFYQHVQTPFTFTIDTGSIAGNHMPDTYFLGIEGLSRLFHL</sequence>
<evidence type="ECO:0000259" key="1">
    <source>
        <dbReference type="Pfam" id="PF01764"/>
    </source>
</evidence>
<accession>A0ABZ2NI62</accession>
<dbReference type="Proteomes" id="UP001377337">
    <property type="component" value="Chromosome"/>
</dbReference>
<dbReference type="Pfam" id="PF01764">
    <property type="entry name" value="Lipase_3"/>
    <property type="match status" value="1"/>
</dbReference>
<organism evidence="2 3">
    <name type="scientific">Metabacillus sediminis</name>
    <dbReference type="NCBI Taxonomy" id="3117746"/>
    <lineage>
        <taxon>Bacteria</taxon>
        <taxon>Bacillati</taxon>
        <taxon>Bacillota</taxon>
        <taxon>Bacilli</taxon>
        <taxon>Bacillales</taxon>
        <taxon>Bacillaceae</taxon>
        <taxon>Metabacillus</taxon>
    </lineage>
</organism>
<gene>
    <name evidence="2" type="ORF">WCV65_02960</name>
</gene>
<proteinExistence type="predicted"/>
<dbReference type="EC" id="3.1.1.-" evidence="2"/>
<dbReference type="SUPFAM" id="SSF53474">
    <property type="entry name" value="alpha/beta-Hydrolases"/>
    <property type="match status" value="1"/>
</dbReference>
<dbReference type="EMBL" id="CP147407">
    <property type="protein sequence ID" value="WXB97479.1"/>
    <property type="molecule type" value="Genomic_DNA"/>
</dbReference>
<keyword evidence="3" id="KW-1185">Reference proteome</keyword>
<reference evidence="2 3" key="1">
    <citation type="submission" date="2024-02" db="EMBL/GenBank/DDBJ databases">
        <title>Seven novel Bacillus-like species.</title>
        <authorList>
            <person name="Liu G."/>
        </authorList>
    </citation>
    <scope>NUCLEOTIDE SEQUENCE [LARGE SCALE GENOMIC DNA]</scope>
    <source>
        <strain evidence="2 3">FJAT-52054</strain>
    </source>
</reference>
<dbReference type="InterPro" id="IPR029058">
    <property type="entry name" value="AB_hydrolase_fold"/>
</dbReference>
<dbReference type="PANTHER" id="PTHR45856">
    <property type="entry name" value="ALPHA/BETA-HYDROLASES SUPERFAMILY PROTEIN"/>
    <property type="match status" value="1"/>
</dbReference>
<dbReference type="Gene3D" id="3.40.50.1820">
    <property type="entry name" value="alpha/beta hydrolase"/>
    <property type="match status" value="1"/>
</dbReference>